<dbReference type="InterPro" id="IPR036249">
    <property type="entry name" value="Thioredoxin-like_sf"/>
</dbReference>
<evidence type="ECO:0000313" key="5">
    <source>
        <dbReference type="Proteomes" id="UP001501725"/>
    </source>
</evidence>
<comment type="caution">
    <text evidence="4">The sequence shown here is derived from an EMBL/GenBank/DDBJ whole genome shotgun (WGS) entry which is preliminary data.</text>
</comment>
<protein>
    <recommendedName>
        <fullName evidence="3">Thioredoxin domain-containing protein</fullName>
    </recommendedName>
</protein>
<dbReference type="InterPro" id="IPR013766">
    <property type="entry name" value="Thioredoxin_domain"/>
</dbReference>
<dbReference type="PANTHER" id="PTHR12151">
    <property type="entry name" value="ELECTRON TRANSPORT PROTIN SCO1/SENC FAMILY MEMBER"/>
    <property type="match status" value="1"/>
</dbReference>
<dbReference type="Proteomes" id="UP001501725">
    <property type="component" value="Unassembled WGS sequence"/>
</dbReference>
<proteinExistence type="inferred from homology"/>
<dbReference type="PANTHER" id="PTHR12151:SF25">
    <property type="entry name" value="LINALOOL DEHYDRATASE_ISOMERASE DOMAIN-CONTAINING PROTEIN"/>
    <property type="match status" value="1"/>
</dbReference>
<evidence type="ECO:0000256" key="1">
    <source>
        <dbReference type="ARBA" id="ARBA00010996"/>
    </source>
</evidence>
<evidence type="ECO:0000256" key="2">
    <source>
        <dbReference type="ARBA" id="ARBA00023008"/>
    </source>
</evidence>
<reference evidence="5" key="1">
    <citation type="journal article" date="2019" name="Int. J. Syst. Evol. Microbiol.">
        <title>The Global Catalogue of Microorganisms (GCM) 10K type strain sequencing project: providing services to taxonomists for standard genome sequencing and annotation.</title>
        <authorList>
            <consortium name="The Broad Institute Genomics Platform"/>
            <consortium name="The Broad Institute Genome Sequencing Center for Infectious Disease"/>
            <person name="Wu L."/>
            <person name="Ma J."/>
        </authorList>
    </citation>
    <scope>NUCLEOTIDE SEQUENCE [LARGE SCALE GENOMIC DNA]</scope>
    <source>
        <strain evidence="5">JCM 17919</strain>
    </source>
</reference>
<keyword evidence="5" id="KW-1185">Reference proteome</keyword>
<dbReference type="CDD" id="cd02968">
    <property type="entry name" value="SCO"/>
    <property type="match status" value="1"/>
</dbReference>
<dbReference type="RefSeq" id="WP_345258092.1">
    <property type="nucleotide sequence ID" value="NZ_BAABGY010000016.1"/>
</dbReference>
<organism evidence="4 5">
    <name type="scientific">Flaviaesturariibacter amylovorans</name>
    <dbReference type="NCBI Taxonomy" id="1084520"/>
    <lineage>
        <taxon>Bacteria</taxon>
        <taxon>Pseudomonadati</taxon>
        <taxon>Bacteroidota</taxon>
        <taxon>Chitinophagia</taxon>
        <taxon>Chitinophagales</taxon>
        <taxon>Chitinophagaceae</taxon>
        <taxon>Flaviaestuariibacter</taxon>
    </lineage>
</organism>
<evidence type="ECO:0000259" key="3">
    <source>
        <dbReference type="PROSITE" id="PS51352"/>
    </source>
</evidence>
<accession>A0ABP8HRQ2</accession>
<dbReference type="PROSITE" id="PS51352">
    <property type="entry name" value="THIOREDOXIN_2"/>
    <property type="match status" value="1"/>
</dbReference>
<name>A0ABP8HRQ2_9BACT</name>
<evidence type="ECO:0000313" key="4">
    <source>
        <dbReference type="EMBL" id="GAA4343313.1"/>
    </source>
</evidence>
<dbReference type="SUPFAM" id="SSF52833">
    <property type="entry name" value="Thioredoxin-like"/>
    <property type="match status" value="1"/>
</dbReference>
<dbReference type="Gene3D" id="3.40.30.10">
    <property type="entry name" value="Glutaredoxin"/>
    <property type="match status" value="1"/>
</dbReference>
<dbReference type="EMBL" id="BAABGY010000016">
    <property type="protein sequence ID" value="GAA4343313.1"/>
    <property type="molecule type" value="Genomic_DNA"/>
</dbReference>
<gene>
    <name evidence="4" type="ORF">GCM10023184_43580</name>
</gene>
<comment type="similarity">
    <text evidence="1">Belongs to the SCO1/2 family.</text>
</comment>
<dbReference type="InterPro" id="IPR003782">
    <property type="entry name" value="SCO1/SenC"/>
</dbReference>
<sequence length="202" mass="23349">MSRKRINYIIFFSLLFLGFVGALALFVPDFFKKRIPPVAEVQPFAFTDQDGRTVTQQDIAGKVTAVNFFFTTCRGVCPKMNNNLKPVYEAFKGQKDFLLLSHTSDPEYDSVPVLRRYADSMQVDTRQWRFLTGRKDSLYNAARRSYAIDDPNNNLQSPADEFLHSQFIALVNREGKVMKIYDGLKANEMQELQRDVRKLLEK</sequence>
<feature type="domain" description="Thioredoxin" evidence="3">
    <location>
        <begin position="35"/>
        <end position="201"/>
    </location>
</feature>
<keyword evidence="2" id="KW-0186">Copper</keyword>
<dbReference type="Pfam" id="PF02630">
    <property type="entry name" value="SCO1-SenC"/>
    <property type="match status" value="1"/>
</dbReference>